<dbReference type="EMBL" id="CP034864">
    <property type="protein sequence ID" value="QCI23849.1"/>
    <property type="molecule type" value="Genomic_DNA"/>
</dbReference>
<accession>A0A4D6Y451</accession>
<dbReference type="EC" id="2.7.4.25" evidence="1"/>
<dbReference type="Gene3D" id="3.40.50.300">
    <property type="entry name" value="P-loop containing nucleotide triphosphate hydrolases"/>
    <property type="match status" value="1"/>
</dbReference>
<protein>
    <recommendedName>
        <fullName evidence="1">(d)CMP kinase</fullName>
        <ecNumber evidence="1">2.7.4.25</ecNumber>
    </recommendedName>
</protein>
<dbReference type="SUPFAM" id="SSF52540">
    <property type="entry name" value="P-loop containing nucleoside triphosphate hydrolases"/>
    <property type="match status" value="1"/>
</dbReference>
<dbReference type="OrthoDB" id="9807434at2"/>
<dbReference type="AlphaFoldDB" id="A0A4D6Y451"/>
<evidence type="ECO:0000313" key="9">
    <source>
        <dbReference type="EMBL" id="QCI23849.1"/>
    </source>
</evidence>
<name>A0A4D6Y451_9GAMM</name>
<evidence type="ECO:0000256" key="5">
    <source>
        <dbReference type="ARBA" id="ARBA00022840"/>
    </source>
</evidence>
<dbReference type="Pfam" id="PF02224">
    <property type="entry name" value="Cytidylate_kin"/>
    <property type="match status" value="1"/>
</dbReference>
<keyword evidence="2" id="KW-0808">Transferase</keyword>
<evidence type="ECO:0000256" key="6">
    <source>
        <dbReference type="ARBA" id="ARBA00047615"/>
    </source>
</evidence>
<dbReference type="InterPro" id="IPR027417">
    <property type="entry name" value="P-loop_NTPase"/>
</dbReference>
<feature type="domain" description="Cytidylate kinase" evidence="8">
    <location>
        <begin position="8"/>
        <end position="75"/>
    </location>
</feature>
<dbReference type="RefSeq" id="WP_158362630.1">
    <property type="nucleotide sequence ID" value="NZ_CP034864.1"/>
</dbReference>
<evidence type="ECO:0000256" key="3">
    <source>
        <dbReference type="ARBA" id="ARBA00022741"/>
    </source>
</evidence>
<reference evidence="9 10" key="2">
    <citation type="submission" date="2019-05" db="EMBL/GenBank/DDBJ databases">
        <title>Genome evolution of the obligate endosymbiont Buchnera aphidicola.</title>
        <authorList>
            <person name="Moran N.A."/>
        </authorList>
    </citation>
    <scope>NUCLEOTIDE SEQUENCE [LARGE SCALE GENOMIC DNA]</scope>
    <source>
        <strain evidence="9 10">Msa</strain>
    </source>
</reference>
<keyword evidence="4 9" id="KW-0418">Kinase</keyword>
<evidence type="ECO:0000313" key="10">
    <source>
        <dbReference type="Proteomes" id="UP000298745"/>
    </source>
</evidence>
<comment type="catalytic activity">
    <reaction evidence="7">
        <text>CMP + ATP = CDP + ADP</text>
        <dbReference type="Rhea" id="RHEA:11600"/>
        <dbReference type="ChEBI" id="CHEBI:30616"/>
        <dbReference type="ChEBI" id="CHEBI:58069"/>
        <dbReference type="ChEBI" id="CHEBI:60377"/>
        <dbReference type="ChEBI" id="CHEBI:456216"/>
        <dbReference type="EC" id="2.7.4.25"/>
    </reaction>
</comment>
<dbReference type="Proteomes" id="UP000298745">
    <property type="component" value="Chromosome"/>
</dbReference>
<evidence type="ECO:0000256" key="2">
    <source>
        <dbReference type="ARBA" id="ARBA00022679"/>
    </source>
</evidence>
<keyword evidence="5" id="KW-0067">ATP-binding</keyword>
<evidence type="ECO:0000259" key="8">
    <source>
        <dbReference type="Pfam" id="PF02224"/>
    </source>
</evidence>
<proteinExistence type="predicted"/>
<dbReference type="GO" id="GO:0006139">
    <property type="term" value="P:nucleobase-containing compound metabolic process"/>
    <property type="evidence" value="ECO:0007669"/>
    <property type="project" value="InterPro"/>
</dbReference>
<organism evidence="9 10">
    <name type="scientific">Buchnera aphidicola</name>
    <name type="common">Macrosiphoniella sanborni</name>
    <dbReference type="NCBI Taxonomy" id="1241865"/>
    <lineage>
        <taxon>Bacteria</taxon>
        <taxon>Pseudomonadati</taxon>
        <taxon>Pseudomonadota</taxon>
        <taxon>Gammaproteobacteria</taxon>
        <taxon>Enterobacterales</taxon>
        <taxon>Erwiniaceae</taxon>
        <taxon>Buchnera</taxon>
    </lineage>
</organism>
<sequence length="86" mass="9950">MINKNPIITIDGPCGVGKSTVSKIIAHNLNWFLLESGCIYRFIAFLALHKNIEIIEKNMIFLLDNLNFSLIKKKLLMFFIKQNILR</sequence>
<reference evidence="9 10" key="1">
    <citation type="submission" date="2018-12" db="EMBL/GenBank/DDBJ databases">
        <authorList>
            <person name="Chong R.A."/>
        </authorList>
    </citation>
    <scope>NUCLEOTIDE SEQUENCE [LARGE SCALE GENOMIC DNA]</scope>
    <source>
        <strain evidence="9 10">Msa</strain>
    </source>
</reference>
<keyword evidence="3" id="KW-0547">Nucleotide-binding</keyword>
<dbReference type="InterPro" id="IPR011994">
    <property type="entry name" value="Cytidylate_kinase_dom"/>
</dbReference>
<evidence type="ECO:0000256" key="7">
    <source>
        <dbReference type="ARBA" id="ARBA00048478"/>
    </source>
</evidence>
<evidence type="ECO:0000256" key="1">
    <source>
        <dbReference type="ARBA" id="ARBA00012906"/>
    </source>
</evidence>
<dbReference type="GO" id="GO:0036431">
    <property type="term" value="F:dCMP kinase activity"/>
    <property type="evidence" value="ECO:0007669"/>
    <property type="project" value="InterPro"/>
</dbReference>
<comment type="catalytic activity">
    <reaction evidence="6">
        <text>dCMP + ATP = dCDP + ADP</text>
        <dbReference type="Rhea" id="RHEA:25094"/>
        <dbReference type="ChEBI" id="CHEBI:30616"/>
        <dbReference type="ChEBI" id="CHEBI:57566"/>
        <dbReference type="ChEBI" id="CHEBI:58593"/>
        <dbReference type="ChEBI" id="CHEBI:456216"/>
        <dbReference type="EC" id="2.7.4.25"/>
    </reaction>
</comment>
<gene>
    <name evidence="9" type="ORF">D9V74_01465</name>
</gene>
<evidence type="ECO:0000256" key="4">
    <source>
        <dbReference type="ARBA" id="ARBA00022777"/>
    </source>
</evidence>
<dbReference type="GO" id="GO:0005524">
    <property type="term" value="F:ATP binding"/>
    <property type="evidence" value="ECO:0007669"/>
    <property type="project" value="UniProtKB-KW"/>
</dbReference>